<dbReference type="eggNOG" id="COG2010">
    <property type="taxonomic scope" value="Bacteria"/>
</dbReference>
<evidence type="ECO:0000256" key="7">
    <source>
        <dbReference type="SAM" id="SignalP"/>
    </source>
</evidence>
<keyword evidence="1 4" id="KW-0349">Heme</keyword>
<dbReference type="Proteomes" id="UP000002033">
    <property type="component" value="Chromosome"/>
</dbReference>
<dbReference type="EMBL" id="CP002083">
    <property type="protein sequence ID" value="ADJ23133.1"/>
    <property type="molecule type" value="Genomic_DNA"/>
</dbReference>
<keyword evidence="10" id="KW-1185">Reference proteome</keyword>
<evidence type="ECO:0000256" key="6">
    <source>
        <dbReference type="PIRSR" id="PIRSR000008-2"/>
    </source>
</evidence>
<dbReference type="PROSITE" id="PS51007">
    <property type="entry name" value="CYTC"/>
    <property type="match status" value="1"/>
</dbReference>
<dbReference type="OrthoDB" id="9779283at2"/>
<feature type="chain" id="PRO_5003116452" description="Cytochrome c-L" evidence="7">
    <location>
        <begin position="31"/>
        <end position="199"/>
    </location>
</feature>
<dbReference type="InterPro" id="IPR009153">
    <property type="entry name" value="Cyt_cL"/>
</dbReference>
<feature type="binding site" description="covalent" evidence="5">
    <location>
        <position position="91"/>
    </location>
    <ligand>
        <name>heme c</name>
        <dbReference type="ChEBI" id="CHEBI:61717"/>
    </ligand>
</feature>
<feature type="signal peptide" evidence="7">
    <location>
        <begin position="1"/>
        <end position="30"/>
    </location>
</feature>
<dbReference type="GO" id="GO:0042597">
    <property type="term" value="C:periplasmic space"/>
    <property type="evidence" value="ECO:0007669"/>
    <property type="project" value="UniProtKB-SubCell"/>
</dbReference>
<dbReference type="SUPFAM" id="SSF46626">
    <property type="entry name" value="Cytochrome c"/>
    <property type="match status" value="1"/>
</dbReference>
<keyword evidence="3 4" id="KW-0408">Iron</keyword>
<feature type="binding site" description="axial binding residue" evidence="6">
    <location>
        <position position="92"/>
    </location>
    <ligand>
        <name>heme c</name>
        <dbReference type="ChEBI" id="CHEBI:61717"/>
    </ligand>
    <ligandPart>
        <name>Fe</name>
        <dbReference type="ChEBI" id="CHEBI:18248"/>
    </ligandPart>
</feature>
<name>D8JWM0_HYPDA</name>
<sequence precursor="true">MGLKSKLKFTVAAAGLTFCALVGLGTSAGAQEVFRNTVTGEALDVEGQAPKEGRDTPAVKQFMQTGVDPYVEVAGCLPKGEEIYLESCSGCHGHLGEGKVGPGLNDSYWTYPKNTTDKGLFETIFGGANGMMGPHGQDLELDNMLKLIAWIRHIQKDDVADADWLSDEQKKNFKPFDIKAWEATGKAAAEKAQCKISGN</sequence>
<dbReference type="GO" id="GO:0005506">
    <property type="term" value="F:iron ion binding"/>
    <property type="evidence" value="ECO:0007669"/>
    <property type="project" value="UniProtKB-UniRule"/>
</dbReference>
<keyword evidence="4" id="KW-0485">Methanol utilization</keyword>
<proteinExistence type="predicted"/>
<evidence type="ECO:0000256" key="3">
    <source>
        <dbReference type="ARBA" id="ARBA00023004"/>
    </source>
</evidence>
<dbReference type="STRING" id="582899.Hden_1321"/>
<evidence type="ECO:0000256" key="1">
    <source>
        <dbReference type="ARBA" id="ARBA00022617"/>
    </source>
</evidence>
<dbReference type="PIRSF" id="PIRSF000008">
    <property type="entry name" value="Cytochrome_c551i"/>
    <property type="match status" value="1"/>
</dbReference>
<evidence type="ECO:0000313" key="10">
    <source>
        <dbReference type="Proteomes" id="UP000002033"/>
    </source>
</evidence>
<protein>
    <recommendedName>
        <fullName evidence="4">Cytochrome c-L</fullName>
    </recommendedName>
</protein>
<accession>D8JWM0</accession>
<evidence type="ECO:0000256" key="4">
    <source>
        <dbReference type="PIRNR" id="PIRNR000008"/>
    </source>
</evidence>
<gene>
    <name evidence="9" type="ordered locus">Hden_1321</name>
</gene>
<dbReference type="GO" id="GO:0009055">
    <property type="term" value="F:electron transfer activity"/>
    <property type="evidence" value="ECO:0007669"/>
    <property type="project" value="UniProtKB-UniRule"/>
</dbReference>
<comment type="function">
    <text evidence="4">Electron acceptor for MDH. Acts in methanol oxidation.</text>
</comment>
<reference evidence="10" key="1">
    <citation type="journal article" date="2011" name="J. Bacteriol.">
        <title>Genome sequences of eight morphologically diverse alphaproteobacteria.</title>
        <authorList>
            <consortium name="US DOE Joint Genome Institute"/>
            <person name="Brown P.J."/>
            <person name="Kysela D.T."/>
            <person name="Buechlein A."/>
            <person name="Hemmerich C."/>
            <person name="Brun Y.V."/>
        </authorList>
    </citation>
    <scope>NUCLEOTIDE SEQUENCE [LARGE SCALE GENOMIC DNA]</scope>
    <source>
        <strain evidence="10">ATCC 51888 / DSM 1869 / NCIB 11706 / TK 0415</strain>
    </source>
</reference>
<dbReference type="AlphaFoldDB" id="D8JWM0"/>
<dbReference type="GO" id="GO:0020037">
    <property type="term" value="F:heme binding"/>
    <property type="evidence" value="ECO:0007669"/>
    <property type="project" value="UniProtKB-UniRule"/>
</dbReference>
<dbReference type="Pfam" id="PF13442">
    <property type="entry name" value="Cytochrome_CBB3"/>
    <property type="match status" value="1"/>
</dbReference>
<keyword evidence="7" id="KW-0732">Signal</keyword>
<evidence type="ECO:0000256" key="5">
    <source>
        <dbReference type="PIRSR" id="PIRSR000008-1"/>
    </source>
</evidence>
<dbReference type="GO" id="GO:0015945">
    <property type="term" value="P:methanol metabolic process"/>
    <property type="evidence" value="ECO:0007669"/>
    <property type="project" value="UniProtKB-UniRule"/>
</dbReference>
<keyword evidence="4" id="KW-0813">Transport</keyword>
<keyword evidence="4" id="KW-0249">Electron transport</keyword>
<comment type="PTM">
    <text evidence="5">Binds 1 heme c group covalently per subunit.</text>
</comment>
<dbReference type="HOGENOM" id="CLU_109361_0_0_5"/>
<feature type="binding site" description="covalent" evidence="5">
    <location>
        <position position="88"/>
    </location>
    <ligand>
        <name>heme c</name>
        <dbReference type="ChEBI" id="CHEBI:61717"/>
    </ligand>
</feature>
<evidence type="ECO:0000313" key="9">
    <source>
        <dbReference type="EMBL" id="ADJ23133.1"/>
    </source>
</evidence>
<evidence type="ECO:0000256" key="2">
    <source>
        <dbReference type="ARBA" id="ARBA00022723"/>
    </source>
</evidence>
<keyword evidence="2 4" id="KW-0479">Metal-binding</keyword>
<organism evidence="9 10">
    <name type="scientific">Hyphomicrobium denitrificans (strain ATCC 51888 / DSM 1869 / NCIMB 11706 / TK 0415)</name>
    <dbReference type="NCBI Taxonomy" id="582899"/>
    <lineage>
        <taxon>Bacteria</taxon>
        <taxon>Pseudomonadati</taxon>
        <taxon>Pseudomonadota</taxon>
        <taxon>Alphaproteobacteria</taxon>
        <taxon>Hyphomicrobiales</taxon>
        <taxon>Hyphomicrobiaceae</taxon>
        <taxon>Hyphomicrobium</taxon>
    </lineage>
</organism>
<dbReference type="InterPro" id="IPR036909">
    <property type="entry name" value="Cyt_c-like_dom_sf"/>
</dbReference>
<dbReference type="KEGG" id="hdn:Hden_1321"/>
<feature type="domain" description="Cytochrome c" evidence="8">
    <location>
        <begin position="75"/>
        <end position="155"/>
    </location>
</feature>
<dbReference type="InterPro" id="IPR009056">
    <property type="entry name" value="Cyt_c-like_dom"/>
</dbReference>
<dbReference type="Gene3D" id="1.10.760.10">
    <property type="entry name" value="Cytochrome c-like domain"/>
    <property type="match status" value="1"/>
</dbReference>
<evidence type="ECO:0000259" key="8">
    <source>
        <dbReference type="PROSITE" id="PS51007"/>
    </source>
</evidence>
<comment type="subcellular location">
    <subcellularLocation>
        <location evidence="4">Periplasm</location>
    </subcellularLocation>
</comment>
<dbReference type="NCBIfam" id="TIGR03872">
    <property type="entry name" value="cytochrome_MoxG"/>
    <property type="match status" value="1"/>
</dbReference>
<keyword evidence="4" id="KW-0574">Periplasm</keyword>